<proteinExistence type="predicted"/>
<dbReference type="InterPro" id="IPR024775">
    <property type="entry name" value="DinB-like"/>
</dbReference>
<evidence type="ECO:0000256" key="1">
    <source>
        <dbReference type="SAM" id="MobiDB-lite"/>
    </source>
</evidence>
<dbReference type="Proteomes" id="UP000317648">
    <property type="component" value="Chromosome"/>
</dbReference>
<dbReference type="RefSeq" id="WP_145049564.1">
    <property type="nucleotide sequence ID" value="NZ_CP036433.1"/>
</dbReference>
<dbReference type="EMBL" id="CP036433">
    <property type="protein sequence ID" value="QDU93072.1"/>
    <property type="molecule type" value="Genomic_DNA"/>
</dbReference>
<dbReference type="Gene3D" id="1.20.120.450">
    <property type="entry name" value="dinb family like domain"/>
    <property type="match status" value="1"/>
</dbReference>
<sequence>MHVAAHLKASLELPTFVVESYLADLTDDELFLRPAEQMNHIAWQLGHLIASEHNQIEQLRPGSMPPLPDGFSAQHSKETSASESRDGFRTRDEYLRLMQEQRAGALAVLESLTDEELMAPGPEGLHYFGPTVGCIFAGQATHWMMHAGQWAVVRRGLGKPPLF</sequence>
<feature type="region of interest" description="Disordered" evidence="1">
    <location>
        <begin position="59"/>
        <end position="87"/>
    </location>
</feature>
<dbReference type="OrthoDB" id="267642at2"/>
<feature type="compositionally biased region" description="Basic and acidic residues" evidence="1">
    <location>
        <begin position="75"/>
        <end position="87"/>
    </location>
</feature>
<protein>
    <submittedName>
        <fullName evidence="3">DinB superfamily protein</fullName>
    </submittedName>
</protein>
<evidence type="ECO:0000259" key="2">
    <source>
        <dbReference type="Pfam" id="PF12867"/>
    </source>
</evidence>
<gene>
    <name evidence="3" type="ORF">Pla8534_08500</name>
</gene>
<evidence type="ECO:0000313" key="4">
    <source>
        <dbReference type="Proteomes" id="UP000317648"/>
    </source>
</evidence>
<dbReference type="InterPro" id="IPR034660">
    <property type="entry name" value="DinB/YfiT-like"/>
</dbReference>
<dbReference type="Pfam" id="PF12867">
    <property type="entry name" value="DinB_2"/>
    <property type="match status" value="1"/>
</dbReference>
<keyword evidence="4" id="KW-1185">Reference proteome</keyword>
<dbReference type="KEGG" id="lcre:Pla8534_08500"/>
<feature type="domain" description="DinB-like" evidence="2">
    <location>
        <begin position="19"/>
        <end position="149"/>
    </location>
</feature>
<reference evidence="3 4" key="1">
    <citation type="submission" date="2019-02" db="EMBL/GenBank/DDBJ databases">
        <title>Deep-cultivation of Planctomycetes and their phenomic and genomic characterization uncovers novel biology.</title>
        <authorList>
            <person name="Wiegand S."/>
            <person name="Jogler M."/>
            <person name="Boedeker C."/>
            <person name="Pinto D."/>
            <person name="Vollmers J."/>
            <person name="Rivas-Marin E."/>
            <person name="Kohn T."/>
            <person name="Peeters S.H."/>
            <person name="Heuer A."/>
            <person name="Rast P."/>
            <person name="Oberbeckmann S."/>
            <person name="Bunk B."/>
            <person name="Jeske O."/>
            <person name="Meyerdierks A."/>
            <person name="Storesund J.E."/>
            <person name="Kallscheuer N."/>
            <person name="Luecker S."/>
            <person name="Lage O.M."/>
            <person name="Pohl T."/>
            <person name="Merkel B.J."/>
            <person name="Hornburger P."/>
            <person name="Mueller R.-W."/>
            <person name="Bruemmer F."/>
            <person name="Labrenz M."/>
            <person name="Spormann A.M."/>
            <person name="Op den Camp H."/>
            <person name="Overmann J."/>
            <person name="Amann R."/>
            <person name="Jetten M.S.M."/>
            <person name="Mascher T."/>
            <person name="Medema M.H."/>
            <person name="Devos D.P."/>
            <person name="Kaster A.-K."/>
            <person name="Ovreas L."/>
            <person name="Rohde M."/>
            <person name="Galperin M.Y."/>
            <person name="Jogler C."/>
        </authorList>
    </citation>
    <scope>NUCLEOTIDE SEQUENCE [LARGE SCALE GENOMIC DNA]</scope>
    <source>
        <strain evidence="3 4">Pla85_3_4</strain>
    </source>
</reference>
<organism evidence="3 4">
    <name type="scientific">Lignipirellula cremea</name>
    <dbReference type="NCBI Taxonomy" id="2528010"/>
    <lineage>
        <taxon>Bacteria</taxon>
        <taxon>Pseudomonadati</taxon>
        <taxon>Planctomycetota</taxon>
        <taxon>Planctomycetia</taxon>
        <taxon>Pirellulales</taxon>
        <taxon>Pirellulaceae</taxon>
        <taxon>Lignipirellula</taxon>
    </lineage>
</organism>
<dbReference type="SUPFAM" id="SSF109854">
    <property type="entry name" value="DinB/YfiT-like putative metalloenzymes"/>
    <property type="match status" value="1"/>
</dbReference>
<dbReference type="AlphaFoldDB" id="A0A518DML9"/>
<name>A0A518DML9_9BACT</name>
<accession>A0A518DML9</accession>
<evidence type="ECO:0000313" key="3">
    <source>
        <dbReference type="EMBL" id="QDU93072.1"/>
    </source>
</evidence>